<comment type="subcellular location">
    <subcellularLocation>
        <location evidence="1">Cytoplasm</location>
    </subcellularLocation>
</comment>
<reference evidence="9 10" key="1">
    <citation type="journal article" date="2012" name="Extremophiles">
        <title>Thermotomaculum hydrothermale gen. nov., sp. nov., a novel heterotrophic thermophile within the phylum Acidobacteria from a deep-sea hydrothermal vent chimney in the Southern Okinawa Trough.</title>
        <authorList>
            <person name="Izumi H."/>
            <person name="Nunoura T."/>
            <person name="Miyazaki M."/>
            <person name="Mino S."/>
            <person name="Toki T."/>
            <person name="Takai K."/>
            <person name="Sako Y."/>
            <person name="Sawabe T."/>
            <person name="Nakagawa S."/>
        </authorList>
    </citation>
    <scope>NUCLEOTIDE SEQUENCE [LARGE SCALE GENOMIC DNA]</scope>
    <source>
        <strain evidence="9 10">AC55</strain>
    </source>
</reference>
<dbReference type="InterPro" id="IPR036974">
    <property type="entry name" value="PUA_sf"/>
</dbReference>
<dbReference type="CDD" id="cd11572">
    <property type="entry name" value="RlmI_M_like"/>
    <property type="match status" value="1"/>
</dbReference>
<keyword evidence="4 9" id="KW-0808">Transferase</keyword>
<proteinExistence type="inferred from homology"/>
<dbReference type="GO" id="GO:0003723">
    <property type="term" value="F:RNA binding"/>
    <property type="evidence" value="ECO:0007669"/>
    <property type="project" value="InterPro"/>
</dbReference>
<feature type="domain" description="S-adenosylmethionine-dependent methyltransferase" evidence="7">
    <location>
        <begin position="170"/>
        <end position="327"/>
    </location>
</feature>
<dbReference type="RefSeq" id="WP_201327509.1">
    <property type="nucleotide sequence ID" value="NZ_AP017470.1"/>
</dbReference>
<accession>A0A7R6PRW8</accession>
<keyword evidence="10" id="KW-1185">Reference proteome</keyword>
<dbReference type="EMBL" id="AP017470">
    <property type="protein sequence ID" value="BBB33206.1"/>
    <property type="molecule type" value="Genomic_DNA"/>
</dbReference>
<evidence type="ECO:0000259" key="8">
    <source>
        <dbReference type="Pfam" id="PF17785"/>
    </source>
</evidence>
<keyword evidence="5" id="KW-0949">S-adenosyl-L-methionine</keyword>
<dbReference type="GO" id="GO:0008168">
    <property type="term" value="F:methyltransferase activity"/>
    <property type="evidence" value="ECO:0007669"/>
    <property type="project" value="UniProtKB-KW"/>
</dbReference>
<organism evidence="9 10">
    <name type="scientific">Thermotomaculum hydrothermale</name>
    <dbReference type="NCBI Taxonomy" id="981385"/>
    <lineage>
        <taxon>Bacteria</taxon>
        <taxon>Pseudomonadati</taxon>
        <taxon>Acidobacteriota</taxon>
        <taxon>Holophagae</taxon>
        <taxon>Thermotomaculales</taxon>
        <taxon>Thermotomaculaceae</taxon>
        <taxon>Thermotomaculum</taxon>
    </lineage>
</organism>
<dbReference type="SUPFAM" id="SSF53335">
    <property type="entry name" value="S-adenosyl-L-methionine-dependent methyltransferases"/>
    <property type="match status" value="1"/>
</dbReference>
<evidence type="ECO:0000259" key="7">
    <source>
        <dbReference type="Pfam" id="PF10672"/>
    </source>
</evidence>
<dbReference type="PANTHER" id="PTHR42873:SF1">
    <property type="entry name" value="S-ADENOSYLMETHIONINE-DEPENDENT METHYLTRANSFERASE DOMAIN-CONTAINING PROTEIN"/>
    <property type="match status" value="1"/>
</dbReference>
<gene>
    <name evidence="9" type="primary">rlmI</name>
    <name evidence="9" type="ORF">TTHT_1735</name>
</gene>
<dbReference type="Proteomes" id="UP000595564">
    <property type="component" value="Chromosome"/>
</dbReference>
<evidence type="ECO:0000256" key="5">
    <source>
        <dbReference type="ARBA" id="ARBA00022691"/>
    </source>
</evidence>
<dbReference type="Gene3D" id="3.40.50.150">
    <property type="entry name" value="Vaccinia Virus protein VP39"/>
    <property type="match status" value="1"/>
</dbReference>
<evidence type="ECO:0000313" key="10">
    <source>
        <dbReference type="Proteomes" id="UP000595564"/>
    </source>
</evidence>
<dbReference type="InterPro" id="IPR015947">
    <property type="entry name" value="PUA-like_sf"/>
</dbReference>
<dbReference type="GO" id="GO:0005737">
    <property type="term" value="C:cytoplasm"/>
    <property type="evidence" value="ECO:0007669"/>
    <property type="project" value="UniProtKB-SubCell"/>
</dbReference>
<dbReference type="CDD" id="cd02440">
    <property type="entry name" value="AdoMet_MTases"/>
    <property type="match status" value="1"/>
</dbReference>
<dbReference type="Pfam" id="PF17785">
    <property type="entry name" value="PUA_3"/>
    <property type="match status" value="1"/>
</dbReference>
<dbReference type="GO" id="GO:0032259">
    <property type="term" value="P:methylation"/>
    <property type="evidence" value="ECO:0007669"/>
    <property type="project" value="UniProtKB-KW"/>
</dbReference>
<keyword evidence="3 9" id="KW-0489">Methyltransferase</keyword>
<name>A0A7R6PRW8_9BACT</name>
<dbReference type="Gene3D" id="3.30.750.80">
    <property type="entry name" value="RNA methyltransferase domain (HRMD) like"/>
    <property type="match status" value="1"/>
</dbReference>
<keyword evidence="2" id="KW-0963">Cytoplasm</keyword>
<dbReference type="PROSITE" id="PS50890">
    <property type="entry name" value="PUA"/>
    <property type="match status" value="1"/>
</dbReference>
<evidence type="ECO:0000313" key="9">
    <source>
        <dbReference type="EMBL" id="BBB33206.1"/>
    </source>
</evidence>
<evidence type="ECO:0000256" key="4">
    <source>
        <dbReference type="ARBA" id="ARBA00022679"/>
    </source>
</evidence>
<sequence length="387" mass="44273">MKELIVKDKRAKRRISYGYLWVYSNEVRNLKDFEEGETGILVDEKGDFLATAYINPHSLICARILSRKKVNPNIQFFENKLKKIVEYKKSIVDLNNSRIVFAEGDELPGFILDFYGGRVLSAQFNTMGAEKLSEPFLKAVEIVLGKFPVVIKNQSVFRGKENLEIEVKTKGEVPEEVEIEENGIKMLVPVLKGQKTGYYFDQRDNKKRFSEFANGEVLDLFSYIGGFGLHAAKSAEKVTFVDSSENAIEYCKKNMELNNFSNGEYYKLDAFKAIKIFKENGRNFDLISVDPPAFTKSRKTLDRAIKGYENLNREAFSLLKKGGIVFTMSCSRLVDINTFDRIIEKAVISSGVKLRVIGRLYQAKDHTVLPYMKETEYLKGLVLMRIK</sequence>
<dbReference type="Gene3D" id="2.30.130.10">
    <property type="entry name" value="PUA domain"/>
    <property type="match status" value="1"/>
</dbReference>
<dbReference type="EC" id="2.1.1.191" evidence="9"/>
<dbReference type="SUPFAM" id="SSF88697">
    <property type="entry name" value="PUA domain-like"/>
    <property type="match status" value="1"/>
</dbReference>
<protein>
    <submittedName>
        <fullName evidence="9">23S rRNA (Cytosine1962-C5)-methyltransferase</fullName>
        <ecNumber evidence="9">2.1.1.191</ecNumber>
    </submittedName>
</protein>
<evidence type="ECO:0000256" key="6">
    <source>
        <dbReference type="ARBA" id="ARBA00038091"/>
    </source>
</evidence>
<evidence type="ECO:0000256" key="2">
    <source>
        <dbReference type="ARBA" id="ARBA00022490"/>
    </source>
</evidence>
<dbReference type="CDD" id="cd21153">
    <property type="entry name" value="PUA_RlmI"/>
    <property type="match status" value="1"/>
</dbReference>
<dbReference type="Pfam" id="PF10672">
    <property type="entry name" value="Methyltrans_SAM"/>
    <property type="match status" value="1"/>
</dbReference>
<dbReference type="InterPro" id="IPR029063">
    <property type="entry name" value="SAM-dependent_MTases_sf"/>
</dbReference>
<evidence type="ECO:0000256" key="1">
    <source>
        <dbReference type="ARBA" id="ARBA00004496"/>
    </source>
</evidence>
<comment type="similarity">
    <text evidence="6">Belongs to the methyltransferase superfamily. RlmI family.</text>
</comment>
<dbReference type="PANTHER" id="PTHR42873">
    <property type="entry name" value="RIBOSOMAL RNA LARGE SUBUNIT METHYLTRANSFERASE"/>
    <property type="match status" value="1"/>
</dbReference>
<feature type="domain" description="RlmI-like PUA" evidence="8">
    <location>
        <begin position="9"/>
        <end position="67"/>
    </location>
</feature>
<dbReference type="InterPro" id="IPR019614">
    <property type="entry name" value="SAM-dep_methyl-trfase"/>
</dbReference>
<dbReference type="KEGG" id="thyd:TTHT_1735"/>
<evidence type="ECO:0000256" key="3">
    <source>
        <dbReference type="ARBA" id="ARBA00022603"/>
    </source>
</evidence>
<dbReference type="InterPro" id="IPR041532">
    <property type="entry name" value="RlmI-like_PUA"/>
</dbReference>
<dbReference type="AlphaFoldDB" id="A0A7R6PRW8"/>